<name>A0ABT2ETF5_9BACT</name>
<reference evidence="4 5" key="1">
    <citation type="submission" date="2022-08" db="EMBL/GenBank/DDBJ databases">
        <title>Bacterial and archaeal communities from various locations to study Microbial Dark Matter (Phase II).</title>
        <authorList>
            <person name="Stepanauskas R."/>
        </authorList>
    </citation>
    <scope>NUCLEOTIDE SEQUENCE [LARGE SCALE GENOMIC DNA]</scope>
    <source>
        <strain evidence="4 5">PD1</strain>
    </source>
</reference>
<dbReference type="Gene3D" id="3.40.720.10">
    <property type="entry name" value="Alkaline Phosphatase, subunit A"/>
    <property type="match status" value="1"/>
</dbReference>
<comment type="caution">
    <text evidence="4">The sequence shown here is derived from an EMBL/GenBank/DDBJ whole genome shotgun (WGS) entry which is preliminary data.</text>
</comment>
<dbReference type="InterPro" id="IPR017850">
    <property type="entry name" value="Alkaline_phosphatase_core_sf"/>
</dbReference>
<keyword evidence="5" id="KW-1185">Reference proteome</keyword>
<gene>
    <name evidence="4" type="ORF">M2350_003691</name>
</gene>
<proteinExistence type="inferred from homology"/>
<dbReference type="Pfam" id="PF00884">
    <property type="entry name" value="Sulfatase"/>
    <property type="match status" value="1"/>
</dbReference>
<dbReference type="InterPro" id="IPR000917">
    <property type="entry name" value="Sulfatase_N"/>
</dbReference>
<sequence>MPNKKLNRRTFLSSAIGGFVAWELVGGKAIGAEEKPNIVVIIVDDMGYADVGFNGCQDIPTPNIDSIARNGIRFTNAYVSHPFCAPTRAGILTGRYQQRFGFEHNPRFDFKDEISGLPESEITLAQILKEAGYYCGLIGKWHLGAHEKFHPLKRGFDEFFGFRGGGHDYFKSRESIDAPMYQLPLEYGYGKWLPLKGYLTFSLAEEAVRFIKRNRDKHFFLYLAFNAPHTPLQAPEEYIQKFSHIADKRRKLYAAMVSALDDAIGEVLKALREANLEEKTLIFFISDNGGPVGDASNGSSNGPLRGGKGSLYEGGIRVPFAIQWKGKLPSGKIYTKPVICLDIFATAVAAAGVAPPKDRKIDGVNLLPYLTADREEQPHEHLFWRIDGGKWLAIRNERFKLHKRGDSVELYDLQEDIGEQNNLASKLPNIVQKLSEALDRWNSELSPPVFPPPRKGEAT</sequence>
<dbReference type="PANTHER" id="PTHR42693:SF53">
    <property type="entry name" value="ENDO-4-O-SULFATASE"/>
    <property type="match status" value="1"/>
</dbReference>
<evidence type="ECO:0000313" key="5">
    <source>
        <dbReference type="Proteomes" id="UP001204798"/>
    </source>
</evidence>
<accession>A0ABT2ETF5</accession>
<evidence type="ECO:0000256" key="1">
    <source>
        <dbReference type="ARBA" id="ARBA00008779"/>
    </source>
</evidence>
<dbReference type="EMBL" id="JANUCP010000011">
    <property type="protein sequence ID" value="MCS3921245.1"/>
    <property type="molecule type" value="Genomic_DNA"/>
</dbReference>
<dbReference type="CDD" id="cd16144">
    <property type="entry name" value="ARS_like"/>
    <property type="match status" value="1"/>
</dbReference>
<organism evidence="4 5">
    <name type="scientific">Candidatus Fervidibacter sacchari</name>
    <dbReference type="NCBI Taxonomy" id="1448929"/>
    <lineage>
        <taxon>Bacteria</taxon>
        <taxon>Candidatus Fervidibacterota</taxon>
        <taxon>Candidatus Fervidibacter</taxon>
    </lineage>
</organism>
<evidence type="ECO:0000259" key="3">
    <source>
        <dbReference type="Pfam" id="PF00884"/>
    </source>
</evidence>
<dbReference type="RefSeq" id="WP_259102236.1">
    <property type="nucleotide sequence ID" value="NZ_CP130454.1"/>
</dbReference>
<dbReference type="SUPFAM" id="SSF53649">
    <property type="entry name" value="Alkaline phosphatase-like"/>
    <property type="match status" value="1"/>
</dbReference>
<evidence type="ECO:0000313" key="4">
    <source>
        <dbReference type="EMBL" id="MCS3921245.1"/>
    </source>
</evidence>
<keyword evidence="2" id="KW-0378">Hydrolase</keyword>
<comment type="similarity">
    <text evidence="1">Belongs to the sulfatase family.</text>
</comment>
<feature type="domain" description="Sulfatase N-terminal" evidence="3">
    <location>
        <begin position="36"/>
        <end position="353"/>
    </location>
</feature>
<dbReference type="PANTHER" id="PTHR42693">
    <property type="entry name" value="ARYLSULFATASE FAMILY MEMBER"/>
    <property type="match status" value="1"/>
</dbReference>
<dbReference type="InterPro" id="IPR050738">
    <property type="entry name" value="Sulfatase"/>
</dbReference>
<dbReference type="Proteomes" id="UP001204798">
    <property type="component" value="Unassembled WGS sequence"/>
</dbReference>
<protein>
    <submittedName>
        <fullName evidence="4">Arylsulfatase A-like enzyme</fullName>
    </submittedName>
</protein>
<evidence type="ECO:0000256" key="2">
    <source>
        <dbReference type="ARBA" id="ARBA00022801"/>
    </source>
</evidence>
<dbReference type="Gene3D" id="3.30.1120.10">
    <property type="match status" value="1"/>
</dbReference>